<dbReference type="EMBL" id="QTSX02006408">
    <property type="protein sequence ID" value="KAJ9055193.1"/>
    <property type="molecule type" value="Genomic_DNA"/>
</dbReference>
<evidence type="ECO:0000313" key="2">
    <source>
        <dbReference type="Proteomes" id="UP001165960"/>
    </source>
</evidence>
<comment type="caution">
    <text evidence="1">The sequence shown here is derived from an EMBL/GenBank/DDBJ whole genome shotgun (WGS) entry which is preliminary data.</text>
</comment>
<evidence type="ECO:0000313" key="1">
    <source>
        <dbReference type="EMBL" id="KAJ9055193.1"/>
    </source>
</evidence>
<proteinExistence type="predicted"/>
<keyword evidence="2" id="KW-1185">Reference proteome</keyword>
<reference evidence="1" key="1">
    <citation type="submission" date="2022-04" db="EMBL/GenBank/DDBJ databases">
        <title>Genome of the entomopathogenic fungus Entomophthora muscae.</title>
        <authorList>
            <person name="Elya C."/>
            <person name="Lovett B.R."/>
            <person name="Lee E."/>
            <person name="Macias A.M."/>
            <person name="Hajek A.E."/>
            <person name="De Bivort B.L."/>
            <person name="Kasson M.T."/>
            <person name="De Fine Licht H.H."/>
            <person name="Stajich J.E."/>
        </authorList>
    </citation>
    <scope>NUCLEOTIDE SEQUENCE</scope>
    <source>
        <strain evidence="1">Berkeley</strain>
    </source>
</reference>
<organism evidence="1 2">
    <name type="scientific">Entomophthora muscae</name>
    <dbReference type="NCBI Taxonomy" id="34485"/>
    <lineage>
        <taxon>Eukaryota</taxon>
        <taxon>Fungi</taxon>
        <taxon>Fungi incertae sedis</taxon>
        <taxon>Zoopagomycota</taxon>
        <taxon>Entomophthoromycotina</taxon>
        <taxon>Entomophthoromycetes</taxon>
        <taxon>Entomophthorales</taxon>
        <taxon>Entomophthoraceae</taxon>
        <taxon>Entomophthora</taxon>
    </lineage>
</organism>
<protein>
    <submittedName>
        <fullName evidence="1">Uncharacterized protein</fullName>
    </submittedName>
</protein>
<dbReference type="Proteomes" id="UP001165960">
    <property type="component" value="Unassembled WGS sequence"/>
</dbReference>
<sequence length="233" mass="26812">MSTQEFPNAYVLQRHLTRPVWRNFQSLFKCLTLLKVLPNFMCYKDRRDSFELCKYQECFDKMGVAMVAISDQPTGSNEFIKHANWQGELYLDINHDICRHEPDTSAKNFIRRQTSKLNSHLNRKQTQARALFKLGGTYVVTSDFQVIYAHEPKSSSDSPCAGFILNLCRSYNAASKSMNSQFQPVFTKSLLTERPKLNRWDSSETVSSHASSLPSLAKSTQFFFNQDFTSIFG</sequence>
<accession>A0ACC2RYW1</accession>
<name>A0ACC2RYW1_9FUNG</name>
<gene>
    <name evidence="1" type="ORF">DSO57_1006547</name>
</gene>